<dbReference type="SUPFAM" id="SSF118352">
    <property type="entry name" value="HSP33 redox switch-like"/>
    <property type="match status" value="1"/>
</dbReference>
<reference evidence="7" key="2">
    <citation type="submission" date="2020-09" db="EMBL/GenBank/DDBJ databases">
        <authorList>
            <person name="Sun Q."/>
            <person name="Zhou Y."/>
        </authorList>
    </citation>
    <scope>NUCLEOTIDE SEQUENCE</scope>
    <source>
        <strain evidence="7">CGMCC 1.15179</strain>
    </source>
</reference>
<protein>
    <recommendedName>
        <fullName evidence="6">33 kDa chaperonin</fullName>
    </recommendedName>
    <alternativeName>
        <fullName evidence="6">Heat shock protein 33 homolog</fullName>
        <shortName evidence="6">HSP33</shortName>
    </alternativeName>
</protein>
<dbReference type="InterPro" id="IPR000397">
    <property type="entry name" value="Heat_shock_Hsp33"/>
</dbReference>
<dbReference type="PANTHER" id="PTHR30111">
    <property type="entry name" value="33 KDA CHAPERONIN"/>
    <property type="match status" value="1"/>
</dbReference>
<dbReference type="CDD" id="cd00498">
    <property type="entry name" value="Hsp33"/>
    <property type="match status" value="1"/>
</dbReference>
<evidence type="ECO:0000256" key="5">
    <source>
        <dbReference type="ARBA" id="ARBA00023284"/>
    </source>
</evidence>
<keyword evidence="3 6" id="KW-1015">Disulfide bond</keyword>
<dbReference type="GO" id="GO:0044183">
    <property type="term" value="F:protein folding chaperone"/>
    <property type="evidence" value="ECO:0007669"/>
    <property type="project" value="TreeGrafter"/>
</dbReference>
<evidence type="ECO:0000256" key="4">
    <source>
        <dbReference type="ARBA" id="ARBA00023186"/>
    </source>
</evidence>
<dbReference type="PIRSF" id="PIRSF005261">
    <property type="entry name" value="Heat_shock_Hsp33"/>
    <property type="match status" value="1"/>
</dbReference>
<dbReference type="PANTHER" id="PTHR30111:SF1">
    <property type="entry name" value="33 KDA CHAPERONIN"/>
    <property type="match status" value="1"/>
</dbReference>
<accession>A0A8J2VD39</accession>
<keyword evidence="5 6" id="KW-0676">Redox-active center</keyword>
<keyword evidence="1 6" id="KW-0963">Cytoplasm</keyword>
<comment type="similarity">
    <text evidence="6">Belongs to the HSP33 family.</text>
</comment>
<dbReference type="Proteomes" id="UP000625210">
    <property type="component" value="Unassembled WGS sequence"/>
</dbReference>
<sequence>MRKRGNEMSRDYAIRATSFNNQVRGFAAVTTELMSELQKRHHTWPVASAALGRTVSAGAMMGMMLKNEKDQLTIQITGDGPLRQIVVDADAKGRVRGYVKNPAVDLPLNGKGKLDVAKAVGNGTLHVVKDLGLKEPYRGSVRLVSGELGEDFTYYLTVSEQVPSSVGVGVLVDRDGSILASGGFIVQVMPEASEEVVDRLEQAITALPPVTKLLHEGATPEDLLQRVLGEEMQVHHRQAITFHCHCSKERIRTTLKGLGKKEVQQLLEEQGEAEVICHFCNERYRVERADLEELLQEMEADDDPSVKDAAE</sequence>
<evidence type="ECO:0000256" key="6">
    <source>
        <dbReference type="HAMAP-Rule" id="MF_00117"/>
    </source>
</evidence>
<comment type="subcellular location">
    <subcellularLocation>
        <location evidence="6">Cytoplasm</location>
    </subcellularLocation>
</comment>
<dbReference type="AlphaFoldDB" id="A0A8J2VD39"/>
<dbReference type="Gene3D" id="3.90.1280.10">
    <property type="entry name" value="HSP33 redox switch-like"/>
    <property type="match status" value="1"/>
</dbReference>
<dbReference type="SUPFAM" id="SSF64397">
    <property type="entry name" value="Hsp33 domain"/>
    <property type="match status" value="1"/>
</dbReference>
<keyword evidence="2 6" id="KW-0862">Zinc</keyword>
<keyword evidence="4 6" id="KW-0143">Chaperone</keyword>
<feature type="disulfide bond" description="Redox-active" evidence="6">
    <location>
        <begin position="244"/>
        <end position="246"/>
    </location>
</feature>
<name>A0A8J2VD39_9BACL</name>
<organism evidence="7 8">
    <name type="scientific">Marinithermofilum abyssi</name>
    <dbReference type="NCBI Taxonomy" id="1571185"/>
    <lineage>
        <taxon>Bacteria</taxon>
        <taxon>Bacillati</taxon>
        <taxon>Bacillota</taxon>
        <taxon>Bacilli</taxon>
        <taxon>Bacillales</taxon>
        <taxon>Thermoactinomycetaceae</taxon>
        <taxon>Marinithermofilum</taxon>
    </lineage>
</organism>
<dbReference type="InterPro" id="IPR016153">
    <property type="entry name" value="Heat_shock_Hsp33_N"/>
</dbReference>
<comment type="caution">
    <text evidence="7">The sequence shown here is derived from an EMBL/GenBank/DDBJ whole genome shotgun (WGS) entry which is preliminary data.</text>
</comment>
<evidence type="ECO:0000256" key="3">
    <source>
        <dbReference type="ARBA" id="ARBA00023157"/>
    </source>
</evidence>
<reference evidence="7" key="1">
    <citation type="journal article" date="2014" name="Int. J. Syst. Evol. Microbiol.">
        <title>Complete genome sequence of Corynebacterium casei LMG S-19264T (=DSM 44701T), isolated from a smear-ripened cheese.</title>
        <authorList>
            <consortium name="US DOE Joint Genome Institute (JGI-PGF)"/>
            <person name="Walter F."/>
            <person name="Albersmeier A."/>
            <person name="Kalinowski J."/>
            <person name="Ruckert C."/>
        </authorList>
    </citation>
    <scope>NUCLEOTIDE SEQUENCE</scope>
    <source>
        <strain evidence="7">CGMCC 1.15179</strain>
    </source>
</reference>
<proteinExistence type="inferred from homology"/>
<dbReference type="GO" id="GO:0042026">
    <property type="term" value="P:protein refolding"/>
    <property type="evidence" value="ECO:0007669"/>
    <property type="project" value="TreeGrafter"/>
</dbReference>
<evidence type="ECO:0000256" key="2">
    <source>
        <dbReference type="ARBA" id="ARBA00022833"/>
    </source>
</evidence>
<evidence type="ECO:0000313" key="8">
    <source>
        <dbReference type="Proteomes" id="UP000625210"/>
    </source>
</evidence>
<dbReference type="GO" id="GO:0051082">
    <property type="term" value="F:unfolded protein binding"/>
    <property type="evidence" value="ECO:0007669"/>
    <property type="project" value="UniProtKB-UniRule"/>
</dbReference>
<comment type="function">
    <text evidence="6">Redox regulated molecular chaperone. Protects both thermally unfolding and oxidatively damaged proteins from irreversible aggregation. Plays an important role in the bacterial defense system toward oxidative stress.</text>
</comment>
<dbReference type="Pfam" id="PF01430">
    <property type="entry name" value="HSP33"/>
    <property type="match status" value="1"/>
</dbReference>
<comment type="PTM">
    <text evidence="6">Under oxidizing conditions two disulfide bonds are formed involving the reactive cysteines. Under reducing conditions zinc is bound to the reactive cysteines and the protein is inactive.</text>
</comment>
<dbReference type="EMBL" id="BMHQ01000008">
    <property type="protein sequence ID" value="GGE21678.1"/>
    <property type="molecule type" value="Genomic_DNA"/>
</dbReference>
<gene>
    <name evidence="6 7" type="primary">hslO</name>
    <name evidence="7" type="ORF">GCM10011571_24720</name>
</gene>
<dbReference type="NCBIfam" id="NF001033">
    <property type="entry name" value="PRK00114.1"/>
    <property type="match status" value="1"/>
</dbReference>
<dbReference type="InterPro" id="IPR016154">
    <property type="entry name" value="Heat_shock_Hsp33_C"/>
</dbReference>
<evidence type="ECO:0000313" key="7">
    <source>
        <dbReference type="EMBL" id="GGE21678.1"/>
    </source>
</evidence>
<dbReference type="Gene3D" id="3.55.30.10">
    <property type="entry name" value="Hsp33 domain"/>
    <property type="match status" value="1"/>
</dbReference>
<dbReference type="GO" id="GO:0005737">
    <property type="term" value="C:cytoplasm"/>
    <property type="evidence" value="ECO:0007669"/>
    <property type="project" value="UniProtKB-SubCell"/>
</dbReference>
<dbReference type="HAMAP" id="MF_00117">
    <property type="entry name" value="HslO"/>
    <property type="match status" value="1"/>
</dbReference>
<feature type="disulfide bond" description="Redox-active" evidence="6">
    <location>
        <begin position="277"/>
        <end position="280"/>
    </location>
</feature>
<evidence type="ECO:0000256" key="1">
    <source>
        <dbReference type="ARBA" id="ARBA00022490"/>
    </source>
</evidence>
<keyword evidence="8" id="KW-1185">Reference proteome</keyword>